<proteinExistence type="predicted"/>
<evidence type="ECO:0000313" key="1">
    <source>
        <dbReference type="EMBL" id="OHB08273.1"/>
    </source>
</evidence>
<protein>
    <submittedName>
        <fullName evidence="1">Uncharacterized protein</fullName>
    </submittedName>
</protein>
<dbReference type="AlphaFoldDB" id="A0A1G2UFR1"/>
<dbReference type="EMBL" id="MHWM01000028">
    <property type="protein sequence ID" value="OHB08273.1"/>
    <property type="molecule type" value="Genomic_DNA"/>
</dbReference>
<organism evidence="1 2">
    <name type="scientific">Candidatus Zambryskibacteria bacterium RIFCSPLOWO2_02_FULL_39_14</name>
    <dbReference type="NCBI Taxonomy" id="1802769"/>
    <lineage>
        <taxon>Bacteria</taxon>
        <taxon>Candidatus Zambryskiibacteriota</taxon>
    </lineage>
</organism>
<evidence type="ECO:0000313" key="2">
    <source>
        <dbReference type="Proteomes" id="UP000177096"/>
    </source>
</evidence>
<reference evidence="1 2" key="1">
    <citation type="journal article" date="2016" name="Nat. Commun.">
        <title>Thousands of microbial genomes shed light on interconnected biogeochemical processes in an aquifer system.</title>
        <authorList>
            <person name="Anantharaman K."/>
            <person name="Brown C.T."/>
            <person name="Hug L.A."/>
            <person name="Sharon I."/>
            <person name="Castelle C.J."/>
            <person name="Probst A.J."/>
            <person name="Thomas B.C."/>
            <person name="Singh A."/>
            <person name="Wilkins M.J."/>
            <person name="Karaoz U."/>
            <person name="Brodie E.L."/>
            <person name="Williams K.H."/>
            <person name="Hubbard S.S."/>
            <person name="Banfield J.F."/>
        </authorList>
    </citation>
    <scope>NUCLEOTIDE SEQUENCE [LARGE SCALE GENOMIC DNA]</scope>
</reference>
<sequence>MAWEQSFHLLSTVLWQFFKQDDKFFSFDVERDSDLVFVIVTTCDWLVDPDYRIAREADVSIPR</sequence>
<comment type="caution">
    <text evidence="1">The sequence shown here is derived from an EMBL/GenBank/DDBJ whole genome shotgun (WGS) entry which is preliminary data.</text>
</comment>
<accession>A0A1G2UFR1</accession>
<gene>
    <name evidence="1" type="ORF">A3I86_00895</name>
</gene>
<dbReference type="Proteomes" id="UP000177096">
    <property type="component" value="Unassembled WGS sequence"/>
</dbReference>
<name>A0A1G2UFR1_9BACT</name>